<accession>A0ABW0AI88</accession>
<reference evidence="3" key="1">
    <citation type="journal article" date="2019" name="Int. J. Syst. Evol. Microbiol.">
        <title>The Global Catalogue of Microorganisms (GCM) 10K type strain sequencing project: providing services to taxonomists for standard genome sequencing and annotation.</title>
        <authorList>
            <consortium name="The Broad Institute Genomics Platform"/>
            <consortium name="The Broad Institute Genome Sequencing Center for Infectious Disease"/>
            <person name="Wu L."/>
            <person name="Ma J."/>
        </authorList>
    </citation>
    <scope>NUCLEOTIDE SEQUENCE [LARGE SCALE GENOMIC DNA]</scope>
    <source>
        <strain evidence="3">PCU 266</strain>
    </source>
</reference>
<sequence length="115" mass="12479">MTAHHELRLLPWSGPDGQPCYLSADDTDSYLSRLADNTEAVQLGLAAELLEHASIVLRDKDAEPDELRALVTDLTGALRDGLRVAKSRGHRLPTPDLAGPDQDDEGPQLPVAIFD</sequence>
<keyword evidence="3" id="KW-1185">Reference proteome</keyword>
<protein>
    <submittedName>
        <fullName evidence="2">Uncharacterized protein</fullName>
    </submittedName>
</protein>
<evidence type="ECO:0000313" key="3">
    <source>
        <dbReference type="Proteomes" id="UP001596160"/>
    </source>
</evidence>
<name>A0ABW0AI88_9ACTN</name>
<dbReference type="RefSeq" id="WP_344479908.1">
    <property type="nucleotide sequence ID" value="NZ_BAAASB010000013.1"/>
</dbReference>
<evidence type="ECO:0000313" key="2">
    <source>
        <dbReference type="EMBL" id="MFC5153363.1"/>
    </source>
</evidence>
<dbReference type="EMBL" id="JBHSKP010000009">
    <property type="protein sequence ID" value="MFC5153363.1"/>
    <property type="molecule type" value="Genomic_DNA"/>
</dbReference>
<proteinExistence type="predicted"/>
<comment type="caution">
    <text evidence="2">The sequence shown here is derived from an EMBL/GenBank/DDBJ whole genome shotgun (WGS) entry which is preliminary data.</text>
</comment>
<evidence type="ECO:0000256" key="1">
    <source>
        <dbReference type="SAM" id="MobiDB-lite"/>
    </source>
</evidence>
<feature type="region of interest" description="Disordered" evidence="1">
    <location>
        <begin position="85"/>
        <end position="115"/>
    </location>
</feature>
<organism evidence="2 3">
    <name type="scientific">Streptomyces amakusaensis</name>
    <dbReference type="NCBI Taxonomy" id="67271"/>
    <lineage>
        <taxon>Bacteria</taxon>
        <taxon>Bacillati</taxon>
        <taxon>Actinomycetota</taxon>
        <taxon>Actinomycetes</taxon>
        <taxon>Kitasatosporales</taxon>
        <taxon>Streptomycetaceae</taxon>
        <taxon>Streptomyces</taxon>
    </lineage>
</organism>
<dbReference type="Proteomes" id="UP001596160">
    <property type="component" value="Unassembled WGS sequence"/>
</dbReference>
<gene>
    <name evidence="2" type="ORF">ACFPRH_16630</name>
</gene>